<reference evidence="4 5" key="1">
    <citation type="submission" date="2014-04" db="EMBL/GenBank/DDBJ databases">
        <authorList>
            <consortium name="DOE Joint Genome Institute"/>
            <person name="Kuo A."/>
            <person name="Zuccaro A."/>
            <person name="Kohler A."/>
            <person name="Nagy L.G."/>
            <person name="Floudas D."/>
            <person name="Copeland A."/>
            <person name="Barry K.W."/>
            <person name="Cichocki N."/>
            <person name="Veneault-Fourrey C."/>
            <person name="LaButti K."/>
            <person name="Lindquist E.A."/>
            <person name="Lipzen A."/>
            <person name="Lundell T."/>
            <person name="Morin E."/>
            <person name="Murat C."/>
            <person name="Sun H."/>
            <person name="Tunlid A."/>
            <person name="Henrissat B."/>
            <person name="Grigoriev I.V."/>
            <person name="Hibbett D.S."/>
            <person name="Martin F."/>
            <person name="Nordberg H.P."/>
            <person name="Cantor M.N."/>
            <person name="Hua S.X."/>
        </authorList>
    </citation>
    <scope>NUCLEOTIDE SEQUENCE [LARGE SCALE GENOMIC DNA]</scope>
    <source>
        <strain evidence="4 5">MAFF 305830</strain>
    </source>
</reference>
<accession>A0A0C3AAQ7</accession>
<dbReference type="PIRSF" id="PIRSF014753">
    <property type="entry name" value="UCP014753"/>
    <property type="match status" value="1"/>
</dbReference>
<sequence length="736" mass="80218">MSSKIHPLFNNPLQTREDLAAALKAMLDPLAVFTSPGGAQVHLGDTATHFDTTAAALEGFSRPLWGIASLLSGGGEYDGLDRWIRGFENGTDENGEEFWGFARGKDQRMVEMAAIGFTLAVAREQIWDKMNDKGKDGLTKWLGGINDKDMPNTNWLWFRVFANLGLKSVGRPYSQTQLTADLDHLDTFYIGDGWSRDGPPGVLQLDYYSSSFAIHFAQLVYSKLAAEDDPVRCEEYRDRAKKFAVQFIHYFDEEGRAIPFGRSLTYRFATTAFWGALAYANVLPPAPLNSWGIIKGLHLRNIRYHARLPIFSPSGVLTIGYAFPNMFFTENYNSPGSTYWACKGFLPLAVAPDHPFWTSPEEPYPVASIPRTIALDHPSHILTHGGGHTFLLSSGQACHYPLRHGAEKYGKLAYSAAFGYSVPTGALGLDMWNPDSTIALSEDGGERWVVRRQVEANDKTRESGGFLEGSQGVNAVEGGGTWLRAVWTPWKGTKVETWLVPPQEDTPLWHIRIHRVTRDNVRAGGERVLVSDAGFAIYSQDVDGRTLSLVEGDATGEALLNRYGKSEGVDANVGSGATYALVRSAAGVSGVMDLTSLLFPSSTNLSKPSSSVTNSSNYSSLSSSAQQGADVQTRKGQIVHLDSNSNIVASRSCMPTLIGEYGGSEKGVGTEDVWLATGIFALPSKASAKGAERKEAQTEGMDLQWIEAWRKKPTVGSLPTALQKTLQNAGISSSTM</sequence>
<feature type="region of interest" description="Disordered" evidence="1">
    <location>
        <begin position="602"/>
        <end position="635"/>
    </location>
</feature>
<evidence type="ECO:0008006" key="6">
    <source>
        <dbReference type="Google" id="ProtNLM"/>
    </source>
</evidence>
<dbReference type="InterPro" id="IPR016624">
    <property type="entry name" value="UCP014753"/>
</dbReference>
<dbReference type="Proteomes" id="UP000054097">
    <property type="component" value="Unassembled WGS sequence"/>
</dbReference>
<evidence type="ECO:0000313" key="4">
    <source>
        <dbReference type="EMBL" id="KIM21710.1"/>
    </source>
</evidence>
<keyword evidence="5" id="KW-1185">Reference proteome</keyword>
<evidence type="ECO:0000256" key="1">
    <source>
        <dbReference type="SAM" id="MobiDB-lite"/>
    </source>
</evidence>
<dbReference type="Pfam" id="PF10022">
    <property type="entry name" value="DUF2264"/>
    <property type="match status" value="1"/>
</dbReference>
<dbReference type="HOGENOM" id="CLU_028269_1_0_1"/>
<dbReference type="AlphaFoldDB" id="A0A0C3AAQ7"/>
<evidence type="ECO:0000259" key="2">
    <source>
        <dbReference type="Pfam" id="PF10022"/>
    </source>
</evidence>
<dbReference type="PANTHER" id="PTHR35339:SF4">
    <property type="entry name" value="LINALOOL DEHYDRATASE_ISOMERASE DOMAIN-CONTAINING PROTEIN"/>
    <property type="match status" value="1"/>
</dbReference>
<dbReference type="PANTHER" id="PTHR35339">
    <property type="entry name" value="LINALOOL DEHYDRATASE_ISOMERASE DOMAIN-CONTAINING PROTEIN"/>
    <property type="match status" value="1"/>
</dbReference>
<gene>
    <name evidence="4" type="ORF">M408DRAFT_80143</name>
</gene>
<reference evidence="5" key="2">
    <citation type="submission" date="2015-01" db="EMBL/GenBank/DDBJ databases">
        <title>Evolutionary Origins and Diversification of the Mycorrhizal Mutualists.</title>
        <authorList>
            <consortium name="DOE Joint Genome Institute"/>
            <consortium name="Mycorrhizal Genomics Consortium"/>
            <person name="Kohler A."/>
            <person name="Kuo A."/>
            <person name="Nagy L.G."/>
            <person name="Floudas D."/>
            <person name="Copeland A."/>
            <person name="Barry K.W."/>
            <person name="Cichocki N."/>
            <person name="Veneault-Fourrey C."/>
            <person name="LaButti K."/>
            <person name="Lindquist E.A."/>
            <person name="Lipzen A."/>
            <person name="Lundell T."/>
            <person name="Morin E."/>
            <person name="Murat C."/>
            <person name="Riley R."/>
            <person name="Ohm R."/>
            <person name="Sun H."/>
            <person name="Tunlid A."/>
            <person name="Henrissat B."/>
            <person name="Grigoriev I.V."/>
            <person name="Hibbett D.S."/>
            <person name="Martin F."/>
        </authorList>
    </citation>
    <scope>NUCLEOTIDE SEQUENCE [LARGE SCALE GENOMIC DNA]</scope>
    <source>
        <strain evidence="5">MAFF 305830</strain>
    </source>
</reference>
<dbReference type="EMBL" id="KN824374">
    <property type="protein sequence ID" value="KIM21710.1"/>
    <property type="molecule type" value="Genomic_DNA"/>
</dbReference>
<feature type="compositionally biased region" description="Low complexity" evidence="1">
    <location>
        <begin position="602"/>
        <end position="624"/>
    </location>
</feature>
<dbReference type="OrthoDB" id="5150166at2759"/>
<evidence type="ECO:0000259" key="3">
    <source>
        <dbReference type="Pfam" id="PF20938"/>
    </source>
</evidence>
<name>A0A0C3AAQ7_SERVB</name>
<evidence type="ECO:0000313" key="5">
    <source>
        <dbReference type="Proteomes" id="UP000054097"/>
    </source>
</evidence>
<feature type="domain" description="DUF2264" evidence="3">
    <location>
        <begin position="370"/>
        <end position="600"/>
    </location>
</feature>
<dbReference type="InterPro" id="IPR049237">
    <property type="entry name" value="DUF2264_C"/>
</dbReference>
<dbReference type="Pfam" id="PF20938">
    <property type="entry name" value="DUF2264_C"/>
    <property type="match status" value="2"/>
</dbReference>
<organism evidence="4 5">
    <name type="scientific">Serendipita vermifera MAFF 305830</name>
    <dbReference type="NCBI Taxonomy" id="933852"/>
    <lineage>
        <taxon>Eukaryota</taxon>
        <taxon>Fungi</taxon>
        <taxon>Dikarya</taxon>
        <taxon>Basidiomycota</taxon>
        <taxon>Agaricomycotina</taxon>
        <taxon>Agaricomycetes</taxon>
        <taxon>Sebacinales</taxon>
        <taxon>Serendipitaceae</taxon>
        <taxon>Serendipita</taxon>
    </lineage>
</organism>
<feature type="domain" description="DUF2264" evidence="3">
    <location>
        <begin position="631"/>
        <end position="716"/>
    </location>
</feature>
<dbReference type="InterPro" id="IPR049349">
    <property type="entry name" value="DUF2264_N"/>
</dbReference>
<protein>
    <recommendedName>
        <fullName evidence="6">DUF2264 domain-containing protein</fullName>
    </recommendedName>
</protein>
<proteinExistence type="predicted"/>
<dbReference type="STRING" id="933852.A0A0C3AAQ7"/>
<feature type="domain" description="DUF2264" evidence="2">
    <location>
        <begin position="15"/>
        <end position="364"/>
    </location>
</feature>